<dbReference type="Gene3D" id="3.80.30.20">
    <property type="entry name" value="tm_1862 like domain"/>
    <property type="match status" value="1"/>
</dbReference>
<evidence type="ECO:0000256" key="1">
    <source>
        <dbReference type="ARBA" id="ARBA00001966"/>
    </source>
</evidence>
<dbReference type="PROSITE" id="PS51918">
    <property type="entry name" value="RADICAL_SAM"/>
    <property type="match status" value="1"/>
</dbReference>
<keyword evidence="5" id="KW-0411">Iron-sulfur</keyword>
<sequence>MTKQRFCFLQVSDNLLNPYDKDNPADCYYKAIWPNMAGEGYYRPEHYWEIPAWIAELSYCLDDQLHEKQLFHVDVISRDRHYPILPEADIYLGSIMDCNKEHFRVIARNNPKKFFYFGGYTGREEFYSFFCYPGLTTPLGNVSWCDNMQEFCDAFQITYQYGTDYSLFKGTKCIPRLTLSNGCTNHCRFCTIPNKIIEINWRSIHQQIESMRDLDFELIYINDKTFGQCNNYKQLKYMYRSIAAWNPKFRGFTVQTTCRQILKFFGEGINLKDLGIVNVELGIESYNDSILKKYNKPQNIRTINIAMEALKFMDINIIPNIIIGLPGETIHTYFRTWQWIKDNEHKFLMLNVTNFVPYEGTEAAVGMIKNKGDENQTMRKRSWHTAKETKATKLFSDSIFSVGMEIIEATKSRSK</sequence>
<keyword evidence="4" id="KW-0408">Iron</keyword>
<protein>
    <recommendedName>
        <fullName evidence="6">Radical SAM core domain-containing protein</fullName>
    </recommendedName>
</protein>
<organism evidence="7">
    <name type="scientific">marine sediment metagenome</name>
    <dbReference type="NCBI Taxonomy" id="412755"/>
    <lineage>
        <taxon>unclassified sequences</taxon>
        <taxon>metagenomes</taxon>
        <taxon>ecological metagenomes</taxon>
    </lineage>
</organism>
<dbReference type="SFLD" id="SFLDG01082">
    <property type="entry name" value="B12-binding_domain_containing"/>
    <property type="match status" value="1"/>
</dbReference>
<dbReference type="GO" id="GO:0003824">
    <property type="term" value="F:catalytic activity"/>
    <property type="evidence" value="ECO:0007669"/>
    <property type="project" value="InterPro"/>
</dbReference>
<dbReference type="InterPro" id="IPR058240">
    <property type="entry name" value="rSAM_sf"/>
</dbReference>
<dbReference type="EMBL" id="LAZR01014586">
    <property type="protein sequence ID" value="KKM16847.1"/>
    <property type="molecule type" value="Genomic_DNA"/>
</dbReference>
<dbReference type="GO" id="GO:0051536">
    <property type="term" value="F:iron-sulfur cluster binding"/>
    <property type="evidence" value="ECO:0007669"/>
    <property type="project" value="UniProtKB-KW"/>
</dbReference>
<evidence type="ECO:0000259" key="6">
    <source>
        <dbReference type="PROSITE" id="PS51918"/>
    </source>
</evidence>
<dbReference type="InterPro" id="IPR051198">
    <property type="entry name" value="BchE-like"/>
</dbReference>
<keyword evidence="3" id="KW-0479">Metal-binding</keyword>
<dbReference type="SUPFAM" id="SSF102114">
    <property type="entry name" value="Radical SAM enzymes"/>
    <property type="match status" value="1"/>
</dbReference>
<gene>
    <name evidence="7" type="ORF">LCGC14_1681660</name>
</gene>
<dbReference type="AlphaFoldDB" id="A0A0F9HNV0"/>
<dbReference type="SFLD" id="SFLDS00029">
    <property type="entry name" value="Radical_SAM"/>
    <property type="match status" value="1"/>
</dbReference>
<dbReference type="PANTHER" id="PTHR43409">
    <property type="entry name" value="ANAEROBIC MAGNESIUM-PROTOPORPHYRIN IX MONOMETHYL ESTER CYCLASE-RELATED"/>
    <property type="match status" value="1"/>
</dbReference>
<dbReference type="InterPro" id="IPR006638">
    <property type="entry name" value="Elp3/MiaA/NifB-like_rSAM"/>
</dbReference>
<reference evidence="7" key="1">
    <citation type="journal article" date="2015" name="Nature">
        <title>Complex archaea that bridge the gap between prokaryotes and eukaryotes.</title>
        <authorList>
            <person name="Spang A."/>
            <person name="Saw J.H."/>
            <person name="Jorgensen S.L."/>
            <person name="Zaremba-Niedzwiedzka K."/>
            <person name="Martijn J."/>
            <person name="Lind A.E."/>
            <person name="van Eijk R."/>
            <person name="Schleper C."/>
            <person name="Guy L."/>
            <person name="Ettema T.J."/>
        </authorList>
    </citation>
    <scope>NUCLEOTIDE SEQUENCE</scope>
</reference>
<evidence type="ECO:0000256" key="3">
    <source>
        <dbReference type="ARBA" id="ARBA00022723"/>
    </source>
</evidence>
<dbReference type="GO" id="GO:0046872">
    <property type="term" value="F:metal ion binding"/>
    <property type="evidence" value="ECO:0007669"/>
    <property type="project" value="UniProtKB-KW"/>
</dbReference>
<comment type="caution">
    <text evidence="7">The sequence shown here is derived from an EMBL/GenBank/DDBJ whole genome shotgun (WGS) entry which is preliminary data.</text>
</comment>
<evidence type="ECO:0000313" key="7">
    <source>
        <dbReference type="EMBL" id="KKM16847.1"/>
    </source>
</evidence>
<accession>A0A0F9HNV0</accession>
<evidence type="ECO:0000256" key="2">
    <source>
        <dbReference type="ARBA" id="ARBA00022691"/>
    </source>
</evidence>
<evidence type="ECO:0000256" key="5">
    <source>
        <dbReference type="ARBA" id="ARBA00023014"/>
    </source>
</evidence>
<dbReference type="Pfam" id="PF04055">
    <property type="entry name" value="Radical_SAM"/>
    <property type="match status" value="1"/>
</dbReference>
<dbReference type="SMART" id="SM00729">
    <property type="entry name" value="Elp3"/>
    <property type="match status" value="1"/>
</dbReference>
<keyword evidence="2" id="KW-0949">S-adenosyl-L-methionine</keyword>
<evidence type="ECO:0000256" key="4">
    <source>
        <dbReference type="ARBA" id="ARBA00023004"/>
    </source>
</evidence>
<proteinExistence type="predicted"/>
<dbReference type="InterPro" id="IPR023404">
    <property type="entry name" value="rSAM_horseshoe"/>
</dbReference>
<dbReference type="InterPro" id="IPR007197">
    <property type="entry name" value="rSAM"/>
</dbReference>
<name>A0A0F9HNV0_9ZZZZ</name>
<feature type="domain" description="Radical SAM core" evidence="6">
    <location>
        <begin position="169"/>
        <end position="396"/>
    </location>
</feature>
<comment type="cofactor">
    <cofactor evidence="1">
        <name>[4Fe-4S] cluster</name>
        <dbReference type="ChEBI" id="CHEBI:49883"/>
    </cofactor>
</comment>